<dbReference type="InterPro" id="IPR051337">
    <property type="entry name" value="OPA_Antiporter"/>
</dbReference>
<evidence type="ECO:0000256" key="5">
    <source>
        <dbReference type="SAM" id="Phobius"/>
    </source>
</evidence>
<keyword evidence="4 5" id="KW-0472">Membrane</keyword>
<dbReference type="GO" id="GO:0061513">
    <property type="term" value="F:glucose 6-phosphate:phosphate antiporter activity"/>
    <property type="evidence" value="ECO:0007669"/>
    <property type="project" value="TreeGrafter"/>
</dbReference>
<comment type="subcellular location">
    <subcellularLocation>
        <location evidence="1">Cell membrane</location>
        <topology evidence="1">Multi-pass membrane protein</topology>
    </subcellularLocation>
</comment>
<feature type="transmembrane region" description="Helical" evidence="5">
    <location>
        <begin position="45"/>
        <end position="65"/>
    </location>
</feature>
<sequence>MFLNNKWVWAIAIANIFVYFVRYGVLDWAPTYLSEEKDFNLEASGWAYFLYEWAGIPGTLLCGYISDKVFKGRRGPAGFIFMLGVTIAVVVYWLNPPGNPLIDNIALIAIGFLIYGPVMLIRFTSTRLCSKESSWNGSWTYRFIRLL</sequence>
<dbReference type="AlphaFoldDB" id="A0A380FBV1"/>
<dbReference type="Gene3D" id="1.20.1250.20">
    <property type="entry name" value="MFS general substrate transporter like domains"/>
    <property type="match status" value="1"/>
</dbReference>
<dbReference type="Pfam" id="PF07690">
    <property type="entry name" value="MFS_1"/>
    <property type="match status" value="1"/>
</dbReference>
<evidence type="ECO:0000256" key="3">
    <source>
        <dbReference type="ARBA" id="ARBA00022989"/>
    </source>
</evidence>
<evidence type="ECO:0000256" key="2">
    <source>
        <dbReference type="ARBA" id="ARBA00022692"/>
    </source>
</evidence>
<reference evidence="6 7" key="1">
    <citation type="submission" date="2018-06" db="EMBL/GenBank/DDBJ databases">
        <authorList>
            <consortium name="Pathogen Informatics"/>
            <person name="Doyle S."/>
        </authorList>
    </citation>
    <scope>NUCLEOTIDE SEQUENCE [LARGE SCALE GENOMIC DNA]</scope>
    <source>
        <strain evidence="6 7">NCTC12195</strain>
    </source>
</reference>
<organism evidence="6 7">
    <name type="scientific">Staphylococcus gallinarum</name>
    <dbReference type="NCBI Taxonomy" id="1293"/>
    <lineage>
        <taxon>Bacteria</taxon>
        <taxon>Bacillati</taxon>
        <taxon>Bacillota</taxon>
        <taxon>Bacilli</taxon>
        <taxon>Bacillales</taxon>
        <taxon>Staphylococcaceae</taxon>
        <taxon>Staphylococcus</taxon>
    </lineage>
</organism>
<evidence type="ECO:0000256" key="1">
    <source>
        <dbReference type="ARBA" id="ARBA00004651"/>
    </source>
</evidence>
<evidence type="ECO:0000256" key="4">
    <source>
        <dbReference type="ARBA" id="ARBA00023136"/>
    </source>
</evidence>
<evidence type="ECO:0000313" key="6">
    <source>
        <dbReference type="EMBL" id="SUM31069.1"/>
    </source>
</evidence>
<dbReference type="STRING" id="1293.SH09_00955"/>
<dbReference type="SUPFAM" id="SSF103473">
    <property type="entry name" value="MFS general substrate transporter"/>
    <property type="match status" value="1"/>
</dbReference>
<name>A0A380FBV1_STAGA</name>
<keyword evidence="3 5" id="KW-1133">Transmembrane helix</keyword>
<proteinExistence type="predicted"/>
<dbReference type="EMBL" id="UHDK01000001">
    <property type="protein sequence ID" value="SUM31069.1"/>
    <property type="molecule type" value="Genomic_DNA"/>
</dbReference>
<dbReference type="PANTHER" id="PTHR43826:SF6">
    <property type="entry name" value="GLYCEROL-3-PHOSPHATE TRANSPORTER"/>
    <property type="match status" value="1"/>
</dbReference>
<dbReference type="Proteomes" id="UP000255277">
    <property type="component" value="Unassembled WGS sequence"/>
</dbReference>
<dbReference type="PANTHER" id="PTHR43826">
    <property type="entry name" value="GLUCOSE-6-PHOSPHATE EXCHANGER SLC37A4"/>
    <property type="match status" value="1"/>
</dbReference>
<feature type="transmembrane region" description="Helical" evidence="5">
    <location>
        <begin position="101"/>
        <end position="121"/>
    </location>
</feature>
<dbReference type="GO" id="GO:0035435">
    <property type="term" value="P:phosphate ion transmembrane transport"/>
    <property type="evidence" value="ECO:0007669"/>
    <property type="project" value="TreeGrafter"/>
</dbReference>
<dbReference type="InterPro" id="IPR036259">
    <property type="entry name" value="MFS_trans_sf"/>
</dbReference>
<accession>A0A380FBV1</accession>
<dbReference type="GO" id="GO:0005886">
    <property type="term" value="C:plasma membrane"/>
    <property type="evidence" value="ECO:0007669"/>
    <property type="project" value="UniProtKB-SubCell"/>
</dbReference>
<protein>
    <submittedName>
        <fullName evidence="6">Glycerol-3-phosphate transporter</fullName>
    </submittedName>
</protein>
<dbReference type="InterPro" id="IPR011701">
    <property type="entry name" value="MFS"/>
</dbReference>
<feature type="transmembrane region" description="Helical" evidence="5">
    <location>
        <begin position="77"/>
        <end position="95"/>
    </location>
</feature>
<evidence type="ECO:0000313" key="7">
    <source>
        <dbReference type="Proteomes" id="UP000255277"/>
    </source>
</evidence>
<gene>
    <name evidence="6" type="primary">glpT_1</name>
    <name evidence="6" type="ORF">NCTC12195_00474</name>
</gene>
<feature type="transmembrane region" description="Helical" evidence="5">
    <location>
        <begin position="7"/>
        <end position="25"/>
    </location>
</feature>
<keyword evidence="2 5" id="KW-0812">Transmembrane</keyword>